<gene>
    <name evidence="1" type="ORF">BOW53_03725</name>
</gene>
<organism evidence="1 2">
    <name type="scientific">Solemya pervernicosa gill symbiont</name>
    <dbReference type="NCBI Taxonomy" id="642797"/>
    <lineage>
        <taxon>Bacteria</taxon>
        <taxon>Pseudomonadati</taxon>
        <taxon>Pseudomonadota</taxon>
        <taxon>Gammaproteobacteria</taxon>
        <taxon>sulfur-oxidizing symbionts</taxon>
    </lineage>
</organism>
<name>A0A1T2L8R3_9GAMM</name>
<proteinExistence type="predicted"/>
<dbReference type="AlphaFoldDB" id="A0A1T2L8R3"/>
<sequence>MIIFLFRLIKLYSSVHNRFYQSHTTLAFQHGFFHLNNYVATGVPKISVQESAELDDSFRQIANKKLEEVPWRA</sequence>
<accession>A0A1T2L8R3</accession>
<reference evidence="1 2" key="1">
    <citation type="submission" date="2016-11" db="EMBL/GenBank/DDBJ databases">
        <title>Mixed transmission modes and dynamic genome evolution in an obligate animal-bacterial symbiosis.</title>
        <authorList>
            <person name="Russell S.L."/>
            <person name="Corbett-Detig R.B."/>
            <person name="Cavanaugh C.M."/>
        </authorList>
    </citation>
    <scope>NUCLEOTIDE SEQUENCE [LARGE SCALE GENOMIC DNA]</scope>
    <source>
        <strain evidence="1">Sveles-Q1</strain>
    </source>
</reference>
<evidence type="ECO:0000313" key="2">
    <source>
        <dbReference type="Proteomes" id="UP000191110"/>
    </source>
</evidence>
<comment type="caution">
    <text evidence="1">The sequence shown here is derived from an EMBL/GenBank/DDBJ whole genome shotgun (WGS) entry which is preliminary data.</text>
</comment>
<dbReference type="Proteomes" id="UP000191110">
    <property type="component" value="Unassembled WGS sequence"/>
</dbReference>
<dbReference type="EMBL" id="MPRL01000009">
    <property type="protein sequence ID" value="OOZ41493.1"/>
    <property type="molecule type" value="Genomic_DNA"/>
</dbReference>
<protein>
    <submittedName>
        <fullName evidence="1">Uncharacterized protein</fullName>
    </submittedName>
</protein>
<evidence type="ECO:0000313" key="1">
    <source>
        <dbReference type="EMBL" id="OOZ41493.1"/>
    </source>
</evidence>
<keyword evidence="2" id="KW-1185">Reference proteome</keyword>